<protein>
    <recommendedName>
        <fullName evidence="4">Secreted protein</fullName>
    </recommendedName>
</protein>
<feature type="chain" id="PRO_5001503573" description="Secreted protein" evidence="1">
    <location>
        <begin position="25"/>
        <end position="160"/>
    </location>
</feature>
<keyword evidence="1" id="KW-0732">Signal</keyword>
<organism evidence="2 3">
    <name type="scientific">Erythranthe guttata</name>
    <name type="common">Yellow monkey flower</name>
    <name type="synonym">Mimulus guttatus</name>
    <dbReference type="NCBI Taxonomy" id="4155"/>
    <lineage>
        <taxon>Eukaryota</taxon>
        <taxon>Viridiplantae</taxon>
        <taxon>Streptophyta</taxon>
        <taxon>Embryophyta</taxon>
        <taxon>Tracheophyta</taxon>
        <taxon>Spermatophyta</taxon>
        <taxon>Magnoliopsida</taxon>
        <taxon>eudicotyledons</taxon>
        <taxon>Gunneridae</taxon>
        <taxon>Pentapetalae</taxon>
        <taxon>asterids</taxon>
        <taxon>lamiids</taxon>
        <taxon>Lamiales</taxon>
        <taxon>Phrymaceae</taxon>
        <taxon>Erythranthe</taxon>
    </lineage>
</organism>
<reference evidence="2 3" key="1">
    <citation type="journal article" date="2013" name="Proc. Natl. Acad. Sci. U.S.A.">
        <title>Fine-scale variation in meiotic recombination in Mimulus inferred from population shotgun sequencing.</title>
        <authorList>
            <person name="Hellsten U."/>
            <person name="Wright K.M."/>
            <person name="Jenkins J."/>
            <person name="Shu S."/>
            <person name="Yuan Y."/>
            <person name="Wessler S.R."/>
            <person name="Schmutz J."/>
            <person name="Willis J.H."/>
            <person name="Rokhsar D.S."/>
        </authorList>
    </citation>
    <scope>NUCLEOTIDE SEQUENCE [LARGE SCALE GENOMIC DNA]</scope>
    <source>
        <strain evidence="3">cv. DUN x IM62</strain>
    </source>
</reference>
<accession>A0A022PNE3</accession>
<proteinExistence type="predicted"/>
<feature type="signal peptide" evidence="1">
    <location>
        <begin position="1"/>
        <end position="24"/>
    </location>
</feature>
<dbReference type="Proteomes" id="UP000030748">
    <property type="component" value="Unassembled WGS sequence"/>
</dbReference>
<name>A0A022PNE3_ERYGU</name>
<keyword evidence="3" id="KW-1185">Reference proteome</keyword>
<gene>
    <name evidence="2" type="ORF">MIMGU_mgv1a017904mg</name>
</gene>
<evidence type="ECO:0008006" key="4">
    <source>
        <dbReference type="Google" id="ProtNLM"/>
    </source>
</evidence>
<evidence type="ECO:0000313" key="2">
    <source>
        <dbReference type="EMBL" id="EYU17817.1"/>
    </source>
</evidence>
<sequence>MLKILILILIRVSTILQLRQLAHGGGHLLSKSVVCHIQLLHAPHTANHPHIKPRQLLQQPNLWRQAPRQTVVHHNQLVKHLPHLFNTPWNTPPEIVVRQNQNRHRRLPQILRYVQLELIVVEKNGNTLFKFIEPEIQEFQRRQRKHYCQKPANEPVVAQI</sequence>
<dbReference type="EMBL" id="KI632359">
    <property type="protein sequence ID" value="EYU17817.1"/>
    <property type="molecule type" value="Genomic_DNA"/>
</dbReference>
<evidence type="ECO:0000313" key="3">
    <source>
        <dbReference type="Proteomes" id="UP000030748"/>
    </source>
</evidence>
<dbReference type="AlphaFoldDB" id="A0A022PNE3"/>
<evidence type="ECO:0000256" key="1">
    <source>
        <dbReference type="SAM" id="SignalP"/>
    </source>
</evidence>